<evidence type="ECO:0000313" key="2">
    <source>
        <dbReference type="Proteomes" id="UP001224682"/>
    </source>
</evidence>
<evidence type="ECO:0000313" key="1">
    <source>
        <dbReference type="EMBL" id="MDQ0303834.1"/>
    </source>
</evidence>
<gene>
    <name evidence="1" type="ORF">J2S75_002868</name>
</gene>
<accession>A0ABU0BH82</accession>
<dbReference type="Proteomes" id="UP001224682">
    <property type="component" value="Unassembled WGS sequence"/>
</dbReference>
<dbReference type="InterPro" id="IPR027584">
    <property type="entry name" value="TrbK_RP4"/>
</dbReference>
<keyword evidence="2" id="KW-1185">Reference proteome</keyword>
<protein>
    <submittedName>
        <fullName evidence="1">Entry exclusion lipoprotein TrbK</fullName>
    </submittedName>
</protein>
<dbReference type="EMBL" id="JAUSUI010000005">
    <property type="protein sequence ID" value="MDQ0303834.1"/>
    <property type="molecule type" value="Genomic_DNA"/>
</dbReference>
<proteinExistence type="predicted"/>
<comment type="caution">
    <text evidence="1">The sequence shown here is derived from an EMBL/GenBank/DDBJ whole genome shotgun (WGS) entry which is preliminary data.</text>
</comment>
<dbReference type="RefSeq" id="WP_307020534.1">
    <property type="nucleotide sequence ID" value="NZ_JAUSUI010000005.1"/>
</dbReference>
<keyword evidence="1" id="KW-0449">Lipoprotein</keyword>
<name>A0ABU0BH82_9HYPH</name>
<reference evidence="1 2" key="1">
    <citation type="submission" date="2023-07" db="EMBL/GenBank/DDBJ databases">
        <title>Genomic Encyclopedia of Type Strains, Phase IV (KMG-IV): sequencing the most valuable type-strain genomes for metagenomic binning, comparative biology and taxonomic classification.</title>
        <authorList>
            <person name="Goeker M."/>
        </authorList>
    </citation>
    <scope>NUCLEOTIDE SEQUENCE [LARGE SCALE GENOMIC DNA]</scope>
    <source>
        <strain evidence="1 2">DSM 2457</strain>
    </source>
</reference>
<dbReference type="NCBIfam" id="TIGR04359">
    <property type="entry name" value="TrbK_RP4"/>
    <property type="match status" value="1"/>
</dbReference>
<sequence>MEIVDEMTRQLLMVVMAVALAGCVESRGTQLAQCEMEARKHQNDEISRYAFTNLCMRSKGYQRADNCWNRYDAGEDAKCFHSANQIARAFDAIGDAIGR</sequence>
<organism evidence="1 2">
    <name type="scientific">Ancylobacter polymorphus</name>
    <dbReference type="NCBI Taxonomy" id="223390"/>
    <lineage>
        <taxon>Bacteria</taxon>
        <taxon>Pseudomonadati</taxon>
        <taxon>Pseudomonadota</taxon>
        <taxon>Alphaproteobacteria</taxon>
        <taxon>Hyphomicrobiales</taxon>
        <taxon>Xanthobacteraceae</taxon>
        <taxon>Ancylobacter</taxon>
    </lineage>
</organism>